<evidence type="ECO:0000313" key="6">
    <source>
        <dbReference type="EMBL" id="AGP30185.1"/>
    </source>
</evidence>
<keyword evidence="2 5" id="KW-0808">Transferase</keyword>
<organism evidence="6 7">
    <name type="scientific">Corynebacterium terpenotabidum Y-11</name>
    <dbReference type="NCBI Taxonomy" id="1200352"/>
    <lineage>
        <taxon>Bacteria</taxon>
        <taxon>Bacillati</taxon>
        <taxon>Actinomycetota</taxon>
        <taxon>Actinomycetes</taxon>
        <taxon>Mycobacteriales</taxon>
        <taxon>Corynebacteriaceae</taxon>
        <taxon>Corynebacterium</taxon>
    </lineage>
</organism>
<dbReference type="KEGG" id="cter:A606_02660"/>
<gene>
    <name evidence="6" type="ORF">A606_02660</name>
</gene>
<dbReference type="EMBL" id="CP003696">
    <property type="protein sequence ID" value="AGP30185.1"/>
    <property type="molecule type" value="Genomic_DNA"/>
</dbReference>
<proteinExistence type="inferred from homology"/>
<keyword evidence="3 5" id="KW-0547">Nucleotide-binding</keyword>
<evidence type="ECO:0000256" key="1">
    <source>
        <dbReference type="ARBA" id="ARBA00022527"/>
    </source>
</evidence>
<evidence type="ECO:0000313" key="7">
    <source>
        <dbReference type="Proteomes" id="UP000014809"/>
    </source>
</evidence>
<dbReference type="eggNOG" id="COG1806">
    <property type="taxonomic scope" value="Bacteria"/>
</dbReference>
<name>S4XEZ7_9CORY</name>
<dbReference type="AlphaFoldDB" id="S4XEZ7"/>
<dbReference type="InterPro" id="IPR026530">
    <property type="entry name" value="PSRP"/>
</dbReference>
<dbReference type="GO" id="GO:0043531">
    <property type="term" value="F:ADP binding"/>
    <property type="evidence" value="ECO:0007669"/>
    <property type="project" value="UniProtKB-UniRule"/>
</dbReference>
<keyword evidence="7" id="KW-1185">Reference proteome</keyword>
<dbReference type="Proteomes" id="UP000014809">
    <property type="component" value="Chromosome"/>
</dbReference>
<reference evidence="6 7" key="1">
    <citation type="submission" date="2012-06" db="EMBL/GenBank/DDBJ databases">
        <title>Complete genome sequence of Corynebacterium terpenotabidum Y-11 (=DSM 44721).</title>
        <authorList>
            <person name="Ruckert C."/>
            <person name="Albersmeier A."/>
            <person name="Al-Dilaimi A."/>
            <person name="Szczepanowski R."/>
            <person name="Kalinowski J."/>
        </authorList>
    </citation>
    <scope>NUCLEOTIDE SEQUENCE [LARGE SCALE GENOMIC DNA]</scope>
    <source>
        <strain evidence="6 7">Y-11</strain>
    </source>
</reference>
<dbReference type="PANTHER" id="PTHR31756">
    <property type="entry name" value="PYRUVATE, PHOSPHATE DIKINASE REGULATORY PROTEIN 1, CHLOROPLASTIC"/>
    <property type="match status" value="1"/>
</dbReference>
<dbReference type="GO" id="GO:0005524">
    <property type="term" value="F:ATP binding"/>
    <property type="evidence" value="ECO:0007669"/>
    <property type="project" value="InterPro"/>
</dbReference>
<dbReference type="GO" id="GO:0004674">
    <property type="term" value="F:protein serine/threonine kinase activity"/>
    <property type="evidence" value="ECO:0007669"/>
    <property type="project" value="UniProtKB-UniRule"/>
</dbReference>
<dbReference type="HAMAP" id="MF_01062">
    <property type="entry name" value="PSRP"/>
    <property type="match status" value="1"/>
</dbReference>
<dbReference type="EC" id="2.7.11.33" evidence="5"/>
<dbReference type="InterPro" id="IPR005177">
    <property type="entry name" value="Kinase-pyrophosphorylase"/>
</dbReference>
<protein>
    <recommendedName>
        <fullName evidence="5">Putative phosphoenolpyruvate synthase regulatory protein</fullName>
        <shortName evidence="5">PEP synthase regulatory protein</shortName>
        <shortName evidence="5">PSRP</shortName>
        <ecNumber evidence="5">2.7.11.33</ecNumber>
        <ecNumber evidence="5">2.7.4.28</ecNumber>
    </recommendedName>
    <alternativeName>
        <fullName evidence="5">Pyruvate, water dikinase regulatory protein</fullName>
    </alternativeName>
</protein>
<accession>S4XEZ7</accession>
<dbReference type="EC" id="2.7.4.28" evidence="5"/>
<evidence type="ECO:0000256" key="5">
    <source>
        <dbReference type="HAMAP-Rule" id="MF_01062"/>
    </source>
</evidence>
<dbReference type="PATRIC" id="fig|1200352.3.peg.534"/>
<dbReference type="GO" id="GO:0016776">
    <property type="term" value="F:phosphotransferase activity, phosphate group as acceptor"/>
    <property type="evidence" value="ECO:0007669"/>
    <property type="project" value="UniProtKB-UniRule"/>
</dbReference>
<dbReference type="HOGENOM" id="CLU_046206_1_0_11"/>
<sequence>MTDPDERLVFFVSDSTGITSETLGNALLVHFPQVSFSRRVLPFVDSVEQARRAVQEITDIASVSGDDPIVFVTVRDPAVVEEMNRAPGEIIDLLGSHITRLETVLGIPRTPDATAYHRVGDLARYHDRIDAVEFSIAHDDAASFTHLDRADLILLAPSRCGKTPTAMYLALQHGLRVANYPLTEDDRPGELPEVLGPYTDRLFGLTTTAGRLSEVRGERRPGSGYASLSRCRSELRHAETLYRTHRIPFIDSHAMSVEEMSSIILTTMNLRHR</sequence>
<evidence type="ECO:0000256" key="2">
    <source>
        <dbReference type="ARBA" id="ARBA00022679"/>
    </source>
</evidence>
<dbReference type="STRING" id="1200352.A606_02660"/>
<comment type="catalytic activity">
    <reaction evidence="5">
        <text>[pyruvate, water dikinase]-phosphate + phosphate + H(+) = [pyruvate, water dikinase] + diphosphate</text>
        <dbReference type="Rhea" id="RHEA:48580"/>
        <dbReference type="Rhea" id="RHEA-COMP:11425"/>
        <dbReference type="Rhea" id="RHEA-COMP:11426"/>
        <dbReference type="ChEBI" id="CHEBI:15378"/>
        <dbReference type="ChEBI" id="CHEBI:33019"/>
        <dbReference type="ChEBI" id="CHEBI:43176"/>
        <dbReference type="ChEBI" id="CHEBI:43474"/>
        <dbReference type="ChEBI" id="CHEBI:68546"/>
        <dbReference type="EC" id="2.7.4.28"/>
    </reaction>
</comment>
<keyword evidence="4 5" id="KW-0418">Kinase</keyword>
<comment type="function">
    <text evidence="5">Bifunctional serine/threonine kinase and phosphorylase involved in the regulation of the phosphoenolpyruvate synthase (PEPS) by catalyzing its phosphorylation/dephosphorylation.</text>
</comment>
<comment type="similarity">
    <text evidence="5">Belongs to the pyruvate, phosphate/water dikinase regulatory protein family. PSRP subfamily.</text>
</comment>
<dbReference type="Pfam" id="PF03618">
    <property type="entry name" value="Kinase-PPPase"/>
    <property type="match status" value="1"/>
</dbReference>
<dbReference type="PANTHER" id="PTHR31756:SF3">
    <property type="entry name" value="PYRUVATE, PHOSPHATE DIKINASE REGULATORY PROTEIN 1, CHLOROPLASTIC"/>
    <property type="match status" value="1"/>
</dbReference>
<keyword evidence="1 5" id="KW-0723">Serine/threonine-protein kinase</keyword>
<dbReference type="RefSeq" id="WP_020440550.1">
    <property type="nucleotide sequence ID" value="NC_021663.1"/>
</dbReference>
<comment type="catalytic activity">
    <reaction evidence="5">
        <text>[pyruvate, water dikinase] + ADP = [pyruvate, water dikinase]-phosphate + AMP + H(+)</text>
        <dbReference type="Rhea" id="RHEA:46020"/>
        <dbReference type="Rhea" id="RHEA-COMP:11425"/>
        <dbReference type="Rhea" id="RHEA-COMP:11426"/>
        <dbReference type="ChEBI" id="CHEBI:15378"/>
        <dbReference type="ChEBI" id="CHEBI:43176"/>
        <dbReference type="ChEBI" id="CHEBI:68546"/>
        <dbReference type="ChEBI" id="CHEBI:456215"/>
        <dbReference type="ChEBI" id="CHEBI:456216"/>
        <dbReference type="EC" id="2.7.11.33"/>
    </reaction>
</comment>
<evidence type="ECO:0000256" key="3">
    <source>
        <dbReference type="ARBA" id="ARBA00022741"/>
    </source>
</evidence>
<evidence type="ECO:0000256" key="4">
    <source>
        <dbReference type="ARBA" id="ARBA00022777"/>
    </source>
</evidence>
<dbReference type="OrthoDB" id="3171473at2"/>
<dbReference type="NCBIfam" id="NF003742">
    <property type="entry name" value="PRK05339.1"/>
    <property type="match status" value="1"/>
</dbReference>
<feature type="binding site" evidence="5">
    <location>
        <begin position="156"/>
        <end position="163"/>
    </location>
    <ligand>
        <name>ADP</name>
        <dbReference type="ChEBI" id="CHEBI:456216"/>
    </ligand>
</feature>